<evidence type="ECO:0000313" key="3">
    <source>
        <dbReference type="Proteomes" id="UP001482620"/>
    </source>
</evidence>
<feature type="compositionally biased region" description="Basic and acidic residues" evidence="1">
    <location>
        <begin position="86"/>
        <end position="99"/>
    </location>
</feature>
<evidence type="ECO:0000313" key="2">
    <source>
        <dbReference type="EMBL" id="MEQ2235531.1"/>
    </source>
</evidence>
<sequence length="113" mass="12206">MFEVKVHYIPLATPQQQETTVSRQVMVPPPFPQQCQHPSLPSHSWLLPEGGVSGSQVQGKQGMVLGGGGLWPLARMGSNLQLHPPLIKDEDPPHQDLGQKRAGSGDEPCVSVI</sequence>
<accession>A0ABV0TRU9</accession>
<name>A0ABV0TRU9_9TELE</name>
<comment type="caution">
    <text evidence="2">The sequence shown here is derived from an EMBL/GenBank/DDBJ whole genome shotgun (WGS) entry which is preliminary data.</text>
</comment>
<reference evidence="2 3" key="1">
    <citation type="submission" date="2021-06" db="EMBL/GenBank/DDBJ databases">
        <authorList>
            <person name="Palmer J.M."/>
        </authorList>
    </citation>
    <scope>NUCLEOTIDE SEQUENCE [LARGE SCALE GENOMIC DNA]</scope>
    <source>
        <strain evidence="3">if_2019</strain>
        <tissue evidence="2">Muscle</tissue>
    </source>
</reference>
<dbReference type="EMBL" id="JAHRIQ010046508">
    <property type="protein sequence ID" value="MEQ2235531.1"/>
    <property type="molecule type" value="Genomic_DNA"/>
</dbReference>
<dbReference type="Proteomes" id="UP001482620">
    <property type="component" value="Unassembled WGS sequence"/>
</dbReference>
<protein>
    <submittedName>
        <fullName evidence="2">Uncharacterized protein</fullName>
    </submittedName>
</protein>
<organism evidence="2 3">
    <name type="scientific">Ilyodon furcidens</name>
    <name type="common">goldbreast splitfin</name>
    <dbReference type="NCBI Taxonomy" id="33524"/>
    <lineage>
        <taxon>Eukaryota</taxon>
        <taxon>Metazoa</taxon>
        <taxon>Chordata</taxon>
        <taxon>Craniata</taxon>
        <taxon>Vertebrata</taxon>
        <taxon>Euteleostomi</taxon>
        <taxon>Actinopterygii</taxon>
        <taxon>Neopterygii</taxon>
        <taxon>Teleostei</taxon>
        <taxon>Neoteleostei</taxon>
        <taxon>Acanthomorphata</taxon>
        <taxon>Ovalentaria</taxon>
        <taxon>Atherinomorphae</taxon>
        <taxon>Cyprinodontiformes</taxon>
        <taxon>Goodeidae</taxon>
        <taxon>Ilyodon</taxon>
    </lineage>
</organism>
<feature type="region of interest" description="Disordered" evidence="1">
    <location>
        <begin position="83"/>
        <end position="113"/>
    </location>
</feature>
<keyword evidence="3" id="KW-1185">Reference proteome</keyword>
<evidence type="ECO:0000256" key="1">
    <source>
        <dbReference type="SAM" id="MobiDB-lite"/>
    </source>
</evidence>
<proteinExistence type="predicted"/>
<gene>
    <name evidence="2" type="ORF">ILYODFUR_003279</name>
</gene>